<dbReference type="InterPro" id="IPR006076">
    <property type="entry name" value="FAD-dep_OxRdtase"/>
</dbReference>
<dbReference type="InterPro" id="IPR036188">
    <property type="entry name" value="FAD/NAD-bd_sf"/>
</dbReference>
<dbReference type="AlphaFoldDB" id="A0A0F6AA40"/>
<gene>
    <name evidence="3" type="ORF">N479_18725</name>
</gene>
<dbReference type="GO" id="GO:0016491">
    <property type="term" value="F:oxidoreductase activity"/>
    <property type="evidence" value="ECO:0007669"/>
    <property type="project" value="UniProtKB-KW"/>
</dbReference>
<dbReference type="Pfam" id="PF01266">
    <property type="entry name" value="DAO"/>
    <property type="match status" value="1"/>
</dbReference>
<dbReference type="Gene3D" id="3.50.50.60">
    <property type="entry name" value="FAD/NAD(P)-binding domain"/>
    <property type="match status" value="2"/>
</dbReference>
<dbReference type="PANTHER" id="PTHR13847:SF289">
    <property type="entry name" value="GLYCINE OXIDASE"/>
    <property type="match status" value="1"/>
</dbReference>
<dbReference type="SUPFAM" id="SSF51905">
    <property type="entry name" value="FAD/NAD(P)-binding domain"/>
    <property type="match status" value="1"/>
</dbReference>
<feature type="domain" description="FAD dependent oxidoreductase" evidence="2">
    <location>
        <begin position="6"/>
        <end position="393"/>
    </location>
</feature>
<organism evidence="3 4">
    <name type="scientific">Pseudoalteromonas luteoviolacea S4054</name>
    <dbReference type="NCBI Taxonomy" id="1129367"/>
    <lineage>
        <taxon>Bacteria</taxon>
        <taxon>Pseudomonadati</taxon>
        <taxon>Pseudomonadota</taxon>
        <taxon>Gammaproteobacteria</taxon>
        <taxon>Alteromonadales</taxon>
        <taxon>Pseudoalteromonadaceae</taxon>
        <taxon>Pseudoalteromonas</taxon>
    </lineage>
</organism>
<sequence>MTKNKKIAVIGAGIIGLCNALQLQRQGHQVHLFDPNGVGTQCSMGNAGHFATEQVFPLADKTLFKKLPNMLFDTLSPLRIDWRYFAKALPWFARFCGNMPTLKYHKNTEALKALNHAAIDAYKRLLGGNFDEYIKRNGSLLTFEKFDYDEIEKLYQAYVSKGVSVELLDQEATLALEPQLHNKINYSLLFRDAAHTPDPYKLSNALFQEFVRLGGQFIQQAVTNLQHHESVIVTTDTVSPPAHFDKVVICTGAWSKQLCLQLGYRLPLEAERGYHNMLSTHALSRPVASADRQFIMTPMQHGLRLAGTVEFAGLNSPPFYARAASLLIHAKAMLKDFAQVKQGRYWMGARPSLPDSLPVIGKAPEHPNILFALGHQHLGLTQAAITSELIANMVANQPTVFDITPYSITRFQ</sequence>
<dbReference type="SUPFAM" id="SSF54373">
    <property type="entry name" value="FAD-linked reductases, C-terminal domain"/>
    <property type="match status" value="1"/>
</dbReference>
<dbReference type="EMBL" id="AUXW01000166">
    <property type="protein sequence ID" value="KKE82274.1"/>
    <property type="molecule type" value="Genomic_DNA"/>
</dbReference>
<accession>A0A0F6AA40</accession>
<dbReference type="GO" id="GO:0005737">
    <property type="term" value="C:cytoplasm"/>
    <property type="evidence" value="ECO:0007669"/>
    <property type="project" value="TreeGrafter"/>
</dbReference>
<protein>
    <recommendedName>
        <fullName evidence="2">FAD dependent oxidoreductase domain-containing protein</fullName>
    </recommendedName>
</protein>
<keyword evidence="1" id="KW-0560">Oxidoreductase</keyword>
<evidence type="ECO:0000313" key="3">
    <source>
        <dbReference type="EMBL" id="KKE82274.1"/>
    </source>
</evidence>
<evidence type="ECO:0000256" key="1">
    <source>
        <dbReference type="ARBA" id="ARBA00023002"/>
    </source>
</evidence>
<proteinExistence type="predicted"/>
<comment type="caution">
    <text evidence="3">The sequence shown here is derived from an EMBL/GenBank/DDBJ whole genome shotgun (WGS) entry which is preliminary data.</text>
</comment>
<dbReference type="Gene3D" id="3.30.9.10">
    <property type="entry name" value="D-Amino Acid Oxidase, subunit A, domain 2"/>
    <property type="match status" value="1"/>
</dbReference>
<dbReference type="PATRIC" id="fig|1129367.4.peg.3802"/>
<evidence type="ECO:0000313" key="4">
    <source>
        <dbReference type="Proteomes" id="UP000033434"/>
    </source>
</evidence>
<name>A0A0F6AA40_9GAMM</name>
<dbReference type="PANTHER" id="PTHR13847">
    <property type="entry name" value="SARCOSINE DEHYDROGENASE-RELATED"/>
    <property type="match status" value="1"/>
</dbReference>
<dbReference type="Proteomes" id="UP000033434">
    <property type="component" value="Unassembled WGS sequence"/>
</dbReference>
<reference evidence="3 4" key="1">
    <citation type="journal article" date="2015" name="BMC Genomics">
        <title>Genome mining reveals unlocked bioactive potential of marine Gram-negative bacteria.</title>
        <authorList>
            <person name="Machado H."/>
            <person name="Sonnenschein E.C."/>
            <person name="Melchiorsen J."/>
            <person name="Gram L."/>
        </authorList>
    </citation>
    <scope>NUCLEOTIDE SEQUENCE [LARGE SCALE GENOMIC DNA]</scope>
    <source>
        <strain evidence="3 4">S4054</strain>
    </source>
</reference>
<dbReference type="RefSeq" id="WP_046357260.1">
    <property type="nucleotide sequence ID" value="NZ_AUXW01000166.1"/>
</dbReference>
<evidence type="ECO:0000259" key="2">
    <source>
        <dbReference type="Pfam" id="PF01266"/>
    </source>
</evidence>